<dbReference type="GO" id="GO:0008270">
    <property type="term" value="F:zinc ion binding"/>
    <property type="evidence" value="ECO:0007669"/>
    <property type="project" value="InterPro"/>
</dbReference>
<dbReference type="Pfam" id="PF00246">
    <property type="entry name" value="Peptidase_M14"/>
    <property type="match status" value="1"/>
</dbReference>
<dbReference type="GO" id="GO:0004181">
    <property type="term" value="F:metallocarboxypeptidase activity"/>
    <property type="evidence" value="ECO:0007669"/>
    <property type="project" value="InterPro"/>
</dbReference>
<sequence length="290" mass="32234">MCYDYARMLRDINALEKKYDICVFSTGKSVMEKDIPCLRLGGGQKKLLLIGAHHGLEYLTSEFLMKLARNFARSLGAGLSYFGRDIGAMLNKLTLYIIPMLNPDGVDIAVHGLDITNPYHRRLISDVGIHSFTGVWQANAAGVDINHNYDAGWKMVTERPSPSKYGGPCPESEPETRAAVKLIRAKDIDMVLAFHSQGREIYYDFDGMTALRSEEIARKMAKASGYALASPTGTASFGGCKDWFIKEFGREGFTVEIGLGKNPLPSEMLDEIYDENARLTLTAMEELIKK</sequence>
<proteinExistence type="inferred from homology"/>
<comment type="caution">
    <text evidence="9">The sequence shown here is derived from an EMBL/GenBank/DDBJ whole genome shotgun (WGS) entry which is preliminary data.</text>
</comment>
<dbReference type="GO" id="GO:0006508">
    <property type="term" value="P:proteolysis"/>
    <property type="evidence" value="ECO:0007669"/>
    <property type="project" value="UniProtKB-KW"/>
</dbReference>
<keyword evidence="4" id="KW-0378">Hydrolase</keyword>
<accession>A0A9D1KNL3</accession>
<evidence type="ECO:0000256" key="7">
    <source>
        <dbReference type="PROSITE-ProRule" id="PRU01379"/>
    </source>
</evidence>
<dbReference type="PANTHER" id="PTHR11705">
    <property type="entry name" value="PROTEASE FAMILY M14 CARBOXYPEPTIDASE A,B"/>
    <property type="match status" value="1"/>
</dbReference>
<evidence type="ECO:0000256" key="4">
    <source>
        <dbReference type="ARBA" id="ARBA00022801"/>
    </source>
</evidence>
<evidence type="ECO:0000256" key="1">
    <source>
        <dbReference type="ARBA" id="ARBA00001947"/>
    </source>
</evidence>
<feature type="active site" description="Proton donor/acceptor" evidence="7">
    <location>
        <position position="256"/>
    </location>
</feature>
<dbReference type="SMART" id="SM00631">
    <property type="entry name" value="Zn_pept"/>
    <property type="match status" value="1"/>
</dbReference>
<dbReference type="PANTHER" id="PTHR11705:SF143">
    <property type="entry name" value="SLL0236 PROTEIN"/>
    <property type="match status" value="1"/>
</dbReference>
<keyword evidence="6" id="KW-0482">Metalloprotease</keyword>
<evidence type="ECO:0000313" key="10">
    <source>
        <dbReference type="Proteomes" id="UP000824165"/>
    </source>
</evidence>
<organism evidence="9 10">
    <name type="scientific">Candidatus Ornithomonoglobus intestinigallinarum</name>
    <dbReference type="NCBI Taxonomy" id="2840894"/>
    <lineage>
        <taxon>Bacteria</taxon>
        <taxon>Bacillati</taxon>
        <taxon>Bacillota</taxon>
        <taxon>Clostridia</taxon>
        <taxon>Candidatus Ornithomonoglobus</taxon>
    </lineage>
</organism>
<comment type="cofactor">
    <cofactor evidence="1">
        <name>Zn(2+)</name>
        <dbReference type="ChEBI" id="CHEBI:29105"/>
    </cofactor>
</comment>
<protein>
    <submittedName>
        <fullName evidence="9">Peptidase M14</fullName>
    </submittedName>
</protein>
<evidence type="ECO:0000256" key="5">
    <source>
        <dbReference type="ARBA" id="ARBA00022833"/>
    </source>
</evidence>
<dbReference type="AlphaFoldDB" id="A0A9D1KNL3"/>
<dbReference type="InterPro" id="IPR000834">
    <property type="entry name" value="Peptidase_M14"/>
</dbReference>
<dbReference type="Proteomes" id="UP000824165">
    <property type="component" value="Unassembled WGS sequence"/>
</dbReference>
<name>A0A9D1KNL3_9FIRM</name>
<dbReference type="EMBL" id="DVLU01000016">
    <property type="protein sequence ID" value="HIT84648.1"/>
    <property type="molecule type" value="Genomic_DNA"/>
</dbReference>
<keyword evidence="3" id="KW-0645">Protease</keyword>
<evidence type="ECO:0000256" key="3">
    <source>
        <dbReference type="ARBA" id="ARBA00022670"/>
    </source>
</evidence>
<dbReference type="CDD" id="cd06229">
    <property type="entry name" value="M14_Endopeptidase_I"/>
    <property type="match status" value="1"/>
</dbReference>
<dbReference type="Gene3D" id="3.40.630.10">
    <property type="entry name" value="Zn peptidases"/>
    <property type="match status" value="1"/>
</dbReference>
<evidence type="ECO:0000313" key="9">
    <source>
        <dbReference type="EMBL" id="HIT84648.1"/>
    </source>
</evidence>
<evidence type="ECO:0000256" key="2">
    <source>
        <dbReference type="ARBA" id="ARBA00005988"/>
    </source>
</evidence>
<reference evidence="9" key="2">
    <citation type="journal article" date="2021" name="PeerJ">
        <title>Extensive microbial diversity within the chicken gut microbiome revealed by metagenomics and culture.</title>
        <authorList>
            <person name="Gilroy R."/>
            <person name="Ravi A."/>
            <person name="Getino M."/>
            <person name="Pursley I."/>
            <person name="Horton D.L."/>
            <person name="Alikhan N.F."/>
            <person name="Baker D."/>
            <person name="Gharbi K."/>
            <person name="Hall N."/>
            <person name="Watson M."/>
            <person name="Adriaenssens E.M."/>
            <person name="Foster-Nyarko E."/>
            <person name="Jarju S."/>
            <person name="Secka A."/>
            <person name="Antonio M."/>
            <person name="Oren A."/>
            <person name="Chaudhuri R.R."/>
            <person name="La Ragione R."/>
            <person name="Hildebrand F."/>
            <person name="Pallen M.J."/>
        </authorList>
    </citation>
    <scope>NUCLEOTIDE SEQUENCE</scope>
    <source>
        <strain evidence="9">CHK181-108</strain>
    </source>
</reference>
<dbReference type="GO" id="GO:0005615">
    <property type="term" value="C:extracellular space"/>
    <property type="evidence" value="ECO:0007669"/>
    <property type="project" value="TreeGrafter"/>
</dbReference>
<evidence type="ECO:0000259" key="8">
    <source>
        <dbReference type="PROSITE" id="PS52035"/>
    </source>
</evidence>
<comment type="similarity">
    <text evidence="2 7">Belongs to the peptidase M14 family.</text>
</comment>
<dbReference type="PROSITE" id="PS52035">
    <property type="entry name" value="PEPTIDASE_M14"/>
    <property type="match status" value="1"/>
</dbReference>
<dbReference type="InterPro" id="IPR034274">
    <property type="entry name" value="ENP1_M14_CPD"/>
</dbReference>
<evidence type="ECO:0000256" key="6">
    <source>
        <dbReference type="ARBA" id="ARBA00023049"/>
    </source>
</evidence>
<reference evidence="9" key="1">
    <citation type="submission" date="2020-10" db="EMBL/GenBank/DDBJ databases">
        <authorList>
            <person name="Gilroy R."/>
        </authorList>
    </citation>
    <scope>NUCLEOTIDE SEQUENCE</scope>
    <source>
        <strain evidence="9">CHK181-108</strain>
    </source>
</reference>
<dbReference type="SUPFAM" id="SSF53187">
    <property type="entry name" value="Zn-dependent exopeptidases"/>
    <property type="match status" value="1"/>
</dbReference>
<keyword evidence="5" id="KW-0862">Zinc</keyword>
<feature type="domain" description="Peptidase M14" evidence="8">
    <location>
        <begin position="1"/>
        <end position="287"/>
    </location>
</feature>
<gene>
    <name evidence="9" type="ORF">IAA60_01955</name>
</gene>